<evidence type="ECO:0000256" key="8">
    <source>
        <dbReference type="ARBA" id="ARBA00050776"/>
    </source>
</evidence>
<comment type="caution">
    <text evidence="10">The sequence shown here is derived from an EMBL/GenBank/DDBJ whole genome shotgun (WGS) entry which is preliminary data.</text>
</comment>
<dbReference type="GO" id="GO:0031071">
    <property type="term" value="F:cysteine desulfurase activity"/>
    <property type="evidence" value="ECO:0007669"/>
    <property type="project" value="UniProtKB-EC"/>
</dbReference>
<dbReference type="InterPro" id="IPR015422">
    <property type="entry name" value="PyrdxlP-dep_Trfase_small"/>
</dbReference>
<comment type="similarity">
    <text evidence="2">Belongs to the class-V pyridoxal-phosphate-dependent aminotransferase family. NifS/IscS subfamily.</text>
</comment>
<gene>
    <name evidence="10" type="ORF">ABR60_00115</name>
</gene>
<dbReference type="GO" id="GO:0051536">
    <property type="term" value="F:iron-sulfur cluster binding"/>
    <property type="evidence" value="ECO:0007669"/>
    <property type="project" value="UniProtKB-KW"/>
</dbReference>
<dbReference type="AlphaFoldDB" id="A0A0R2P0M7"/>
<evidence type="ECO:0000256" key="6">
    <source>
        <dbReference type="ARBA" id="ARBA00023004"/>
    </source>
</evidence>
<evidence type="ECO:0000313" key="11">
    <source>
        <dbReference type="Proteomes" id="UP000053941"/>
    </source>
</evidence>
<dbReference type="PANTHER" id="PTHR11601:SF34">
    <property type="entry name" value="CYSTEINE DESULFURASE"/>
    <property type="match status" value="1"/>
</dbReference>
<organism evidence="10 11">
    <name type="scientific">Actinobacteria bacterium BACL2 MAG-120802-bin41</name>
    <dbReference type="NCBI Taxonomy" id="1655568"/>
    <lineage>
        <taxon>Bacteria</taxon>
        <taxon>Bacillati</taxon>
        <taxon>Actinomycetota</taxon>
        <taxon>Actinomycetes</taxon>
        <taxon>Actinomycetes incertae sedis</taxon>
        <taxon>ac1 cluster</taxon>
    </lineage>
</organism>
<protein>
    <submittedName>
        <fullName evidence="10">Cysteine desulfurase</fullName>
    </submittedName>
</protein>
<name>A0A0R2P0M7_9ACTN</name>
<keyword evidence="7" id="KW-0411">Iron-sulfur</keyword>
<dbReference type="Gene3D" id="3.90.1150.10">
    <property type="entry name" value="Aspartate Aminotransferase, domain 1"/>
    <property type="match status" value="1"/>
</dbReference>
<dbReference type="Gene3D" id="3.40.640.10">
    <property type="entry name" value="Type I PLP-dependent aspartate aminotransferase-like (Major domain)"/>
    <property type="match status" value="1"/>
</dbReference>
<evidence type="ECO:0000256" key="3">
    <source>
        <dbReference type="ARBA" id="ARBA00022679"/>
    </source>
</evidence>
<dbReference type="Gene3D" id="1.10.260.50">
    <property type="match status" value="1"/>
</dbReference>
<sequence>MPQVYFDHASTTPISSVALESFIEQTKLVGNPSSLHSYGRLARKKVEESRETLANLIGCHSSEIIFTSSGTEANNLAIKGIFWHRLREDPRRKLILISSFEHHAVLDPALWLGESEQAEIVMIGVNKDGYIDLDQMESVIKDRHEEIALISVMHSNNEVGTIQPIKEIAKLAEVYQIPLHSDAVQSLGKVQLSFKDLALFAMTVSAHKVGGPVGVAALVLKKGVDITPLLHGGGQERDIRSGTINAAGIASFVSATGSAMRDMESNYQKVFALRAKLISTIQGQVSDVRLNSPLEGEILPGIANIEFPSTESDSMLLLFDAEGIACSTGSACSAGVQEASHVLIAMGRSEAQARSSLRFSLGISNSESEIEYLEACIKRVIDRARAAYRG</sequence>
<dbReference type="GO" id="GO:0046872">
    <property type="term" value="F:metal ion binding"/>
    <property type="evidence" value="ECO:0007669"/>
    <property type="project" value="UniProtKB-KW"/>
</dbReference>
<dbReference type="EMBL" id="LIAS01000151">
    <property type="protein sequence ID" value="KRO30304.1"/>
    <property type="molecule type" value="Genomic_DNA"/>
</dbReference>
<evidence type="ECO:0000313" key="10">
    <source>
        <dbReference type="EMBL" id="KRO30304.1"/>
    </source>
</evidence>
<evidence type="ECO:0000256" key="1">
    <source>
        <dbReference type="ARBA" id="ARBA00001933"/>
    </source>
</evidence>
<proteinExistence type="inferred from homology"/>
<feature type="domain" description="Aminotransferase class V" evidence="9">
    <location>
        <begin position="4"/>
        <end position="373"/>
    </location>
</feature>
<evidence type="ECO:0000259" key="9">
    <source>
        <dbReference type="Pfam" id="PF00266"/>
    </source>
</evidence>
<evidence type="ECO:0000256" key="2">
    <source>
        <dbReference type="ARBA" id="ARBA00006490"/>
    </source>
</evidence>
<evidence type="ECO:0000256" key="5">
    <source>
        <dbReference type="ARBA" id="ARBA00022898"/>
    </source>
</evidence>
<dbReference type="InterPro" id="IPR015421">
    <property type="entry name" value="PyrdxlP-dep_Trfase_major"/>
</dbReference>
<evidence type="ECO:0000256" key="7">
    <source>
        <dbReference type="ARBA" id="ARBA00023014"/>
    </source>
</evidence>
<dbReference type="InterPro" id="IPR015424">
    <property type="entry name" value="PyrdxlP-dep_Trfase"/>
</dbReference>
<comment type="catalytic activity">
    <reaction evidence="8">
        <text>(sulfur carrier)-H + L-cysteine = (sulfur carrier)-SH + L-alanine</text>
        <dbReference type="Rhea" id="RHEA:43892"/>
        <dbReference type="Rhea" id="RHEA-COMP:14737"/>
        <dbReference type="Rhea" id="RHEA-COMP:14739"/>
        <dbReference type="ChEBI" id="CHEBI:29917"/>
        <dbReference type="ChEBI" id="CHEBI:35235"/>
        <dbReference type="ChEBI" id="CHEBI:57972"/>
        <dbReference type="ChEBI" id="CHEBI:64428"/>
        <dbReference type="EC" id="2.8.1.7"/>
    </reaction>
</comment>
<evidence type="ECO:0000256" key="4">
    <source>
        <dbReference type="ARBA" id="ARBA00022723"/>
    </source>
</evidence>
<dbReference type="SUPFAM" id="SSF53383">
    <property type="entry name" value="PLP-dependent transferases"/>
    <property type="match status" value="1"/>
</dbReference>
<comment type="cofactor">
    <cofactor evidence="1">
        <name>pyridoxal 5'-phosphate</name>
        <dbReference type="ChEBI" id="CHEBI:597326"/>
    </cofactor>
</comment>
<dbReference type="InterPro" id="IPR000192">
    <property type="entry name" value="Aminotrans_V_dom"/>
</dbReference>
<accession>A0A0R2P0M7</accession>
<dbReference type="Proteomes" id="UP000053941">
    <property type="component" value="Unassembled WGS sequence"/>
</dbReference>
<dbReference type="FunFam" id="3.40.640.10:FF:000084">
    <property type="entry name" value="IscS-like cysteine desulfurase"/>
    <property type="match status" value="1"/>
</dbReference>
<dbReference type="InterPro" id="IPR016454">
    <property type="entry name" value="Cysteine_dSase"/>
</dbReference>
<dbReference type="PANTHER" id="PTHR11601">
    <property type="entry name" value="CYSTEINE DESULFURYLASE FAMILY MEMBER"/>
    <property type="match status" value="1"/>
</dbReference>
<keyword evidence="3" id="KW-0808">Transferase</keyword>
<keyword evidence="6" id="KW-0408">Iron</keyword>
<keyword evidence="5" id="KW-0663">Pyridoxal phosphate</keyword>
<dbReference type="Pfam" id="PF00266">
    <property type="entry name" value="Aminotran_5"/>
    <property type="match status" value="1"/>
</dbReference>
<dbReference type="PIRSF" id="PIRSF005572">
    <property type="entry name" value="NifS"/>
    <property type="match status" value="1"/>
</dbReference>
<reference evidence="10 11" key="1">
    <citation type="submission" date="2015-10" db="EMBL/GenBank/DDBJ databases">
        <title>Metagenome-Assembled Genomes uncover a global brackish microbiome.</title>
        <authorList>
            <person name="Hugerth L.W."/>
            <person name="Larsson J."/>
            <person name="Alneberg J."/>
            <person name="Lindh M.V."/>
            <person name="Legrand C."/>
            <person name="Pinhassi J."/>
            <person name="Andersson A.F."/>
        </authorList>
    </citation>
    <scope>NUCLEOTIDE SEQUENCE [LARGE SCALE GENOMIC DNA]</scope>
    <source>
        <strain evidence="10">BACL2 MAG-120802-bin41</strain>
    </source>
</reference>
<keyword evidence="4" id="KW-0479">Metal-binding</keyword>